<dbReference type="InterPro" id="IPR000014">
    <property type="entry name" value="PAS"/>
</dbReference>
<dbReference type="Proteomes" id="UP000642920">
    <property type="component" value="Unassembled WGS sequence"/>
</dbReference>
<keyword evidence="2" id="KW-0472">Membrane</keyword>
<evidence type="ECO:0000256" key="1">
    <source>
        <dbReference type="SAM" id="Coils"/>
    </source>
</evidence>
<sequence length="774" mass="88626">MRLFKRPLKDWKIRNLAYLVGLGTIILAIATFIVLTQLGFTKKTILRNQYLTNLNLIVQPLAPDNLADDNNKFDQHIKKIDKLIYVFHRGGELTYNDKAVKIKAVEDKDYLAAMSNLRTAWDNYKTSLYNWQTDDFKSSGNNKALSDLYAGFEKEISKVQEEVVNLTIKEERKKNIATVIIMLYVSFLIVMIILIMRYLILGPIYKVSLASRELAKGNLADKIDYNTRNEVGYIAKNTNALADILKNATNFTKKIGEGKLDAKFEGIDENDNALANSLLQMRDQMQESAKADQERNWVTEGLAKFADILRTNNDNIQDLSFLIISNLVKYIGANQGALFVLTDANNKDEETKIVLEAAYAYERRKRIKQELSIGEGLVGQVVQEGDKIYLTEVPENYVEIKSGLGETLPRAVLIVPLKINEEIRGVVEIASIDKIPAYKIEFVEKLGENIASTIANTKTNERTRKLLQESQEMTEQMRSQEEEMRQNMEEMEATQEEMARAQAEMEQKETSLNALINNTSDSIILIDTDYTILVMNQVIKDRYKGTQYEIMKEGHNALDMLGDVRDEWKAYYDRAFAGERLSFTIKSSVKGENSYRHYDINPIKDSHGNTTGASIFSRDITHEKKLEQEREEITQKMERRGFVMDAMINNTEDTFFAIDANYEILVVNDVLKQRFAQSNIDLRPGVNILDILPKDQLNKWKERYDKALAGEKLRIEEIRELPSGNLTIETRCEPISNDQGEVIGISTVSRDITDLKRAEEQVTKLQQELDRLKK</sequence>
<evidence type="ECO:0000259" key="3">
    <source>
        <dbReference type="PROSITE" id="PS50113"/>
    </source>
</evidence>
<dbReference type="PANTHER" id="PTHR44757:SF2">
    <property type="entry name" value="BIOFILM ARCHITECTURE MAINTENANCE PROTEIN MBAA"/>
    <property type="match status" value="1"/>
</dbReference>
<dbReference type="InterPro" id="IPR003660">
    <property type="entry name" value="HAMP_dom"/>
</dbReference>
<keyword evidence="6" id="KW-1185">Reference proteome</keyword>
<dbReference type="Gene3D" id="3.30.450.20">
    <property type="entry name" value="PAS domain"/>
    <property type="match status" value="2"/>
</dbReference>
<evidence type="ECO:0000313" key="5">
    <source>
        <dbReference type="EMBL" id="MBL0765790.1"/>
    </source>
</evidence>
<evidence type="ECO:0000259" key="4">
    <source>
        <dbReference type="PROSITE" id="PS50885"/>
    </source>
</evidence>
<feature type="coiled-coil region" evidence="1">
    <location>
        <begin position="463"/>
        <end position="518"/>
    </location>
</feature>
<dbReference type="PROSITE" id="PS50885">
    <property type="entry name" value="HAMP"/>
    <property type="match status" value="1"/>
</dbReference>
<feature type="transmembrane region" description="Helical" evidence="2">
    <location>
        <begin position="16"/>
        <end position="40"/>
    </location>
</feature>
<dbReference type="SUPFAM" id="SSF55785">
    <property type="entry name" value="PYP-like sensor domain (PAS domain)"/>
    <property type="match status" value="2"/>
</dbReference>
<evidence type="ECO:0000313" key="6">
    <source>
        <dbReference type="Proteomes" id="UP000642920"/>
    </source>
</evidence>
<dbReference type="AlphaFoldDB" id="A0A937A8Y2"/>
<feature type="domain" description="PAC" evidence="3">
    <location>
        <begin position="579"/>
        <end position="632"/>
    </location>
</feature>
<dbReference type="Gene3D" id="6.10.340.10">
    <property type="match status" value="1"/>
</dbReference>
<feature type="transmembrane region" description="Helical" evidence="2">
    <location>
        <begin position="176"/>
        <end position="200"/>
    </location>
</feature>
<name>A0A937A8Y2_9BACT</name>
<dbReference type="Gene3D" id="3.30.450.40">
    <property type="match status" value="1"/>
</dbReference>
<dbReference type="InterPro" id="IPR029016">
    <property type="entry name" value="GAF-like_dom_sf"/>
</dbReference>
<dbReference type="GO" id="GO:0016020">
    <property type="term" value="C:membrane"/>
    <property type="evidence" value="ECO:0007669"/>
    <property type="project" value="InterPro"/>
</dbReference>
<protein>
    <submittedName>
        <fullName evidence="5">PAS domain S-box protein</fullName>
    </submittedName>
</protein>
<dbReference type="PROSITE" id="PS50113">
    <property type="entry name" value="PAC"/>
    <property type="match status" value="2"/>
</dbReference>
<reference evidence="5" key="1">
    <citation type="submission" date="2021-01" db="EMBL/GenBank/DDBJ databases">
        <title>Marivirga sp. nov., isolated from intertidal surface sediments.</title>
        <authorList>
            <person name="Zhang M."/>
        </authorList>
    </citation>
    <scope>NUCLEOTIDE SEQUENCE</scope>
    <source>
        <strain evidence="5">SM1354</strain>
    </source>
</reference>
<dbReference type="SMART" id="SM00065">
    <property type="entry name" value="GAF"/>
    <property type="match status" value="1"/>
</dbReference>
<dbReference type="GO" id="GO:0007165">
    <property type="term" value="P:signal transduction"/>
    <property type="evidence" value="ECO:0007669"/>
    <property type="project" value="InterPro"/>
</dbReference>
<keyword evidence="1" id="KW-0175">Coiled coil</keyword>
<dbReference type="EMBL" id="JAERQG010000002">
    <property type="protein sequence ID" value="MBL0765790.1"/>
    <property type="molecule type" value="Genomic_DNA"/>
</dbReference>
<evidence type="ECO:0000256" key="2">
    <source>
        <dbReference type="SAM" id="Phobius"/>
    </source>
</evidence>
<proteinExistence type="predicted"/>
<organism evidence="5 6">
    <name type="scientific">Marivirga atlantica</name>
    <dbReference type="NCBI Taxonomy" id="1548457"/>
    <lineage>
        <taxon>Bacteria</taxon>
        <taxon>Pseudomonadati</taxon>
        <taxon>Bacteroidota</taxon>
        <taxon>Cytophagia</taxon>
        <taxon>Cytophagales</taxon>
        <taxon>Marivirgaceae</taxon>
        <taxon>Marivirga</taxon>
    </lineage>
</organism>
<feature type="coiled-coil region" evidence="1">
    <location>
        <begin position="142"/>
        <end position="169"/>
    </location>
</feature>
<keyword evidence="2" id="KW-0812">Transmembrane</keyword>
<accession>A0A937A8Y2</accession>
<dbReference type="InterPro" id="IPR000700">
    <property type="entry name" value="PAS-assoc_C"/>
</dbReference>
<comment type="caution">
    <text evidence="5">The sequence shown here is derived from an EMBL/GenBank/DDBJ whole genome shotgun (WGS) entry which is preliminary data.</text>
</comment>
<dbReference type="SUPFAM" id="SSF55781">
    <property type="entry name" value="GAF domain-like"/>
    <property type="match status" value="1"/>
</dbReference>
<dbReference type="Pfam" id="PF08448">
    <property type="entry name" value="PAS_4"/>
    <property type="match status" value="2"/>
</dbReference>
<feature type="domain" description="HAMP" evidence="4">
    <location>
        <begin position="198"/>
        <end position="250"/>
    </location>
</feature>
<gene>
    <name evidence="5" type="ORF">JKP34_11050</name>
</gene>
<feature type="domain" description="PAC" evidence="3">
    <location>
        <begin position="711"/>
        <end position="764"/>
    </location>
</feature>
<dbReference type="CDD" id="cd06225">
    <property type="entry name" value="HAMP"/>
    <property type="match status" value="1"/>
</dbReference>
<dbReference type="NCBIfam" id="TIGR00229">
    <property type="entry name" value="sensory_box"/>
    <property type="match status" value="2"/>
</dbReference>
<dbReference type="InterPro" id="IPR013656">
    <property type="entry name" value="PAS_4"/>
</dbReference>
<dbReference type="InterPro" id="IPR035965">
    <property type="entry name" value="PAS-like_dom_sf"/>
</dbReference>
<dbReference type="InterPro" id="IPR052155">
    <property type="entry name" value="Biofilm_reg_signaling"/>
</dbReference>
<dbReference type="Pfam" id="PF13185">
    <property type="entry name" value="GAF_2"/>
    <property type="match status" value="1"/>
</dbReference>
<dbReference type="PANTHER" id="PTHR44757">
    <property type="entry name" value="DIGUANYLATE CYCLASE DGCP"/>
    <property type="match status" value="1"/>
</dbReference>
<dbReference type="SUPFAM" id="SSF158472">
    <property type="entry name" value="HAMP domain-like"/>
    <property type="match status" value="1"/>
</dbReference>
<dbReference type="RefSeq" id="WP_201921077.1">
    <property type="nucleotide sequence ID" value="NZ_JAERQG010000002.1"/>
</dbReference>
<keyword evidence="2" id="KW-1133">Transmembrane helix</keyword>
<dbReference type="InterPro" id="IPR003018">
    <property type="entry name" value="GAF"/>
</dbReference>